<dbReference type="HOGENOM" id="CLU_861032_0_0_1"/>
<dbReference type="EMBL" id="JH994024">
    <property type="protein sequence ID" value="ELQ74768.1"/>
    <property type="molecule type" value="Genomic_DNA"/>
</dbReference>
<reference evidence="1 2" key="1">
    <citation type="journal article" date="2012" name="PLoS Pathog.">
        <title>The genome of the obligate intracellular parasite Trachipleistophora hominis: new insights into microsporidian genome dynamics and reductive evolution.</title>
        <authorList>
            <person name="Heinz E."/>
            <person name="Williams T.A."/>
            <person name="Nakjang S."/>
            <person name="Noel C.J."/>
            <person name="Swan D.C."/>
            <person name="Goldberg A.V."/>
            <person name="Harris S.R."/>
            <person name="Weinmaier T."/>
            <person name="Markert S."/>
            <person name="Becher D."/>
            <person name="Bernhardt J."/>
            <person name="Dagan T."/>
            <person name="Hacker C."/>
            <person name="Lucocq J.M."/>
            <person name="Schweder T."/>
            <person name="Rattei T."/>
            <person name="Hall N."/>
            <person name="Hirt R.P."/>
            <person name="Embley T.M."/>
        </authorList>
    </citation>
    <scope>NUCLEOTIDE SEQUENCE [LARGE SCALE GENOMIC DNA]</scope>
</reference>
<keyword evidence="2" id="KW-1185">Reference proteome</keyword>
<gene>
    <name evidence="1" type="ORF">THOM_2297</name>
</gene>
<evidence type="ECO:0000313" key="2">
    <source>
        <dbReference type="Proteomes" id="UP000011185"/>
    </source>
</evidence>
<dbReference type="Proteomes" id="UP000011185">
    <property type="component" value="Unassembled WGS sequence"/>
</dbReference>
<organism evidence="1 2">
    <name type="scientific">Trachipleistophora hominis</name>
    <name type="common">Microsporidian parasite</name>
    <dbReference type="NCBI Taxonomy" id="72359"/>
    <lineage>
        <taxon>Eukaryota</taxon>
        <taxon>Fungi</taxon>
        <taxon>Fungi incertae sedis</taxon>
        <taxon>Microsporidia</taxon>
        <taxon>Pleistophoridae</taxon>
        <taxon>Trachipleistophora</taxon>
    </lineage>
</organism>
<dbReference type="InParanoid" id="L7JTH9"/>
<dbReference type="VEuPathDB" id="MicrosporidiaDB:THOM_2297"/>
<evidence type="ECO:0000313" key="1">
    <source>
        <dbReference type="EMBL" id="ELQ74768.1"/>
    </source>
</evidence>
<proteinExistence type="predicted"/>
<protein>
    <submittedName>
        <fullName evidence="1">Uncharacterized protein</fullName>
    </submittedName>
</protein>
<accession>L7JTH9</accession>
<sequence length="323" mass="36834">MQFVCQYILIMCIQATNPNVPRFWRKENVHTPNQAMNLPSLRPVTDRLNKTPTQAELLEQISANMQVYAENTERFMSSIYQSREHVDSSGTRRRYLESKVIPQVSVPAVSSNSMQLQSEISSSDQSGNVSRSTNVVSLLKTTATATLTAPGYDLARKMAASLKKHIKLEYKPVYDKIWCDTHSSSDVDELLISTLQNDVFFDIAYIFIIVTKEYKRFLSEITKIHYLVHEINPRNGNNIYCLLALLSALKPFYHIVMCVLEIFVRMNNGEHRLTRAMIELVRSLFKMVNAIDSTANDLEKKAILQQHKGDLALLSLLIPELFG</sequence>
<dbReference type="OMA" id="EQISANM"/>
<name>L7JTH9_TRAHO</name>
<dbReference type="OrthoDB" id="10546489at2759"/>
<dbReference type="AlphaFoldDB" id="L7JTH9"/>